<protein>
    <recommendedName>
        <fullName evidence="4">AAA+ ATPase domain-containing protein</fullName>
    </recommendedName>
</protein>
<sequence>MDPIIINSDEPDIDQRAIDCGTRKKKTPLEIFKMMKSRDEKICKTTKEIDNSENVVLIEDDDSPVTITEEKVTNLDSSSLMEPPKKSVGVSIASILGRPKTKTVKVDPHSVKFKVAPEKLKQLDSQKLKMSPDKSDEPSLIKQQIQVPEVIEISDTGYEPQINTKVNPLSFLKGGRFDIRSTKLKSDTLLVTLKVNPEKLQKALQVKITPDVQHLSQVKNKELKPLSSFFNEVSSRVIKANSKSASMNLKHEREQRLLEVPVLRKDHFLIYDKADDSIYDSASPFLTHLTKKAKPQGMPDPLETTISEHEQFMSNYKSMYGSLPRISTSHIYHPDTSVSSIASKKYKNVSSHYPHLLRNNFSNMASQWCDLFRPTSHTQILQPESVRTELFNWITQSYKRLKRVDRNKRANLLKKKSKAKRGKSNTSYDDDSLADFIDDDSFDSDATEYDEDLETQSSFVPSLIIEGPTGCGKTSALYAIVKEELKGFIFELNCGQGRAKKDIIFHLKQIGTTSVVNGASGGNDDGDDQDHEENDDEGNATDTDDGEKGLILFDDVDLIDEAESDKDFWSGVVELLTLSYRPVVFTTSDLSCIPSHILNESTVYRFSKVKEKSMVEYLDLVGLNMGVIFDSQYLERLAKERDLRGALQQLQLKGYSVDKIEGGLVEIKEQEEQQQLPQPIDKGNDLDQLLSLSKTYEYKYSQSTLNPTGMSSDFTKVQKKPTEVDKYLILDFYTTKYTSSSSRHKTRRYFSSQEYLDANVGSVFNKLPVYSLNTDVTPFIKEMARVELIREQMATNVREQHISFSPNSETVGFPLNGGDLPRKRFDADPVDYFDDLF</sequence>
<dbReference type="AlphaFoldDB" id="A0A1E4SUV1"/>
<reference evidence="3" key="1">
    <citation type="submission" date="2016-04" db="EMBL/GenBank/DDBJ databases">
        <title>Comparative genomics of biotechnologically important yeasts.</title>
        <authorList>
            <consortium name="DOE Joint Genome Institute"/>
            <person name="Riley R."/>
            <person name="Haridas S."/>
            <person name="Wolfe K.H."/>
            <person name="Lopes M.R."/>
            <person name="Hittinger C.T."/>
            <person name="Goker M."/>
            <person name="Salamov A."/>
            <person name="Wisecaver J."/>
            <person name="Long T.M."/>
            <person name="Aerts A.L."/>
            <person name="Barry K."/>
            <person name="Choi C."/>
            <person name="Clum A."/>
            <person name="Coughlan A.Y."/>
            <person name="Deshpande S."/>
            <person name="Douglass A.P."/>
            <person name="Hanson S.J."/>
            <person name="Klenk H.-P."/>
            <person name="Labutti K."/>
            <person name="Lapidus A."/>
            <person name="Lindquist E."/>
            <person name="Lipzen A."/>
            <person name="Meier-Kolthoff J.P."/>
            <person name="Ohm R.A."/>
            <person name="Otillar R.P."/>
            <person name="Pangilinan J."/>
            <person name="Peng Y."/>
            <person name="Rokas A."/>
            <person name="Rosa C.A."/>
            <person name="Scheuner C."/>
            <person name="Sibirny A.A."/>
            <person name="Slot J.C."/>
            <person name="Stielow J.B."/>
            <person name="Sun H."/>
            <person name="Kurtzman C.P."/>
            <person name="Blackwell M."/>
            <person name="Grigoriev I.V."/>
            <person name="Jeffries T.W."/>
        </authorList>
    </citation>
    <scope>NUCLEOTIDE SEQUENCE [LARGE SCALE GENOMIC DNA]</scope>
    <source>
        <strain evidence="3">NRRL YB-2248</strain>
    </source>
</reference>
<feature type="region of interest" description="Disordered" evidence="1">
    <location>
        <begin position="516"/>
        <end position="547"/>
    </location>
</feature>
<dbReference type="InterPro" id="IPR027417">
    <property type="entry name" value="P-loop_NTPase"/>
</dbReference>
<dbReference type="STRING" id="983967.A0A1E4SUV1"/>
<evidence type="ECO:0008006" key="4">
    <source>
        <dbReference type="Google" id="ProtNLM"/>
    </source>
</evidence>
<evidence type="ECO:0000313" key="2">
    <source>
        <dbReference type="EMBL" id="ODV83300.1"/>
    </source>
</evidence>
<dbReference type="PANTHER" id="PTHR23389">
    <property type="entry name" value="CHROMOSOME TRANSMISSION FIDELITY FACTOR 18"/>
    <property type="match status" value="1"/>
</dbReference>
<dbReference type="GO" id="GO:0005634">
    <property type="term" value="C:nucleus"/>
    <property type="evidence" value="ECO:0007669"/>
    <property type="project" value="TreeGrafter"/>
</dbReference>
<evidence type="ECO:0000256" key="1">
    <source>
        <dbReference type="SAM" id="MobiDB-lite"/>
    </source>
</evidence>
<keyword evidence="3" id="KW-1185">Reference proteome</keyword>
<feature type="compositionally biased region" description="Acidic residues" evidence="1">
    <location>
        <begin position="524"/>
        <end position="545"/>
    </location>
</feature>
<evidence type="ECO:0000313" key="3">
    <source>
        <dbReference type="Proteomes" id="UP000094801"/>
    </source>
</evidence>
<name>A0A1E4SUV1_9ASCO</name>
<dbReference type="OrthoDB" id="10064318at2759"/>
<dbReference type="PANTHER" id="PTHR23389:SF11">
    <property type="entry name" value="TELOMERE LENGTH REGULATION PROTEIN ELG1"/>
    <property type="match status" value="1"/>
</dbReference>
<dbReference type="GO" id="GO:0003677">
    <property type="term" value="F:DNA binding"/>
    <property type="evidence" value="ECO:0007669"/>
    <property type="project" value="TreeGrafter"/>
</dbReference>
<accession>A0A1E4SUV1</accession>
<proteinExistence type="predicted"/>
<dbReference type="EMBL" id="KV453865">
    <property type="protein sequence ID" value="ODV83300.1"/>
    <property type="molecule type" value="Genomic_DNA"/>
</dbReference>
<gene>
    <name evidence="2" type="ORF">CANARDRAFT_30077</name>
</gene>
<dbReference type="Proteomes" id="UP000094801">
    <property type="component" value="Unassembled WGS sequence"/>
</dbReference>
<dbReference type="SUPFAM" id="SSF52540">
    <property type="entry name" value="P-loop containing nucleoside triphosphate hydrolases"/>
    <property type="match status" value="1"/>
</dbReference>
<dbReference type="Gene3D" id="3.40.50.300">
    <property type="entry name" value="P-loop containing nucleotide triphosphate hydrolases"/>
    <property type="match status" value="1"/>
</dbReference>
<organism evidence="2 3">
    <name type="scientific">[Candida] arabinofermentans NRRL YB-2248</name>
    <dbReference type="NCBI Taxonomy" id="983967"/>
    <lineage>
        <taxon>Eukaryota</taxon>
        <taxon>Fungi</taxon>
        <taxon>Dikarya</taxon>
        <taxon>Ascomycota</taxon>
        <taxon>Saccharomycotina</taxon>
        <taxon>Pichiomycetes</taxon>
        <taxon>Pichiales</taxon>
        <taxon>Pichiaceae</taxon>
        <taxon>Ogataea</taxon>
        <taxon>Ogataea/Candida clade</taxon>
    </lineage>
</organism>